<evidence type="ECO:0000256" key="1">
    <source>
        <dbReference type="SAM" id="MobiDB-lite"/>
    </source>
</evidence>
<protein>
    <submittedName>
        <fullName evidence="2">Uncharacterized protein</fullName>
    </submittedName>
</protein>
<feature type="compositionally biased region" description="Basic and acidic residues" evidence="1">
    <location>
        <begin position="111"/>
        <end position="122"/>
    </location>
</feature>
<name>A0ABR8Z5G2_9MICO</name>
<reference evidence="2 3" key="1">
    <citation type="submission" date="2020-08" db="EMBL/GenBank/DDBJ databases">
        <title>A Genomic Blueprint of the Chicken Gut Microbiome.</title>
        <authorList>
            <person name="Gilroy R."/>
            <person name="Ravi A."/>
            <person name="Getino M."/>
            <person name="Pursley I."/>
            <person name="Horton D.L."/>
            <person name="Alikhan N.-F."/>
            <person name="Baker D."/>
            <person name="Gharbi K."/>
            <person name="Hall N."/>
            <person name="Watson M."/>
            <person name="Adriaenssens E.M."/>
            <person name="Foster-Nyarko E."/>
            <person name="Jarju S."/>
            <person name="Secka A."/>
            <person name="Antonio M."/>
            <person name="Oren A."/>
            <person name="Chaudhuri R."/>
            <person name="La Ragione R.M."/>
            <person name="Hildebrand F."/>
            <person name="Pallen M.J."/>
        </authorList>
    </citation>
    <scope>NUCLEOTIDE SEQUENCE [LARGE SCALE GENOMIC DNA]</scope>
    <source>
        <strain evidence="2 3">Sa1BUA1</strain>
    </source>
</reference>
<evidence type="ECO:0000313" key="2">
    <source>
        <dbReference type="EMBL" id="MBD8063422.1"/>
    </source>
</evidence>
<organism evidence="2 3">
    <name type="scientific">Oceanitalea stevensii</name>
    <dbReference type="NCBI Taxonomy" id="2763072"/>
    <lineage>
        <taxon>Bacteria</taxon>
        <taxon>Bacillati</taxon>
        <taxon>Actinomycetota</taxon>
        <taxon>Actinomycetes</taxon>
        <taxon>Micrococcales</taxon>
        <taxon>Bogoriellaceae</taxon>
        <taxon>Georgenia</taxon>
    </lineage>
</organism>
<sequence length="220" mass="24433">MPLPAVVVVSRQITDGDRSGPRDGCFDLLSEIIRLVQEVADRFRQAEEDHHHLFDLHRRVQDSHPEHGSWDGHREAYERRRQELRRKLERWDDDDDCRRRRLSTAEQAELSDARDYAGREFPARPVPSMREAQESDAELEEEVRGGLIEIGVPEFAVAALVVLVIAALADPEPFSKLILVLGTSAAVALLILFGRESDVPDDAMAEGGAAAPADGPTAVA</sequence>
<dbReference type="Proteomes" id="UP000661894">
    <property type="component" value="Unassembled WGS sequence"/>
</dbReference>
<keyword evidence="3" id="KW-1185">Reference proteome</keyword>
<feature type="region of interest" description="Disordered" evidence="1">
    <location>
        <begin position="109"/>
        <end position="136"/>
    </location>
</feature>
<dbReference type="RefSeq" id="WP_251840519.1">
    <property type="nucleotide sequence ID" value="NZ_JACSPO010000010.1"/>
</dbReference>
<gene>
    <name evidence="2" type="ORF">H9624_13940</name>
</gene>
<proteinExistence type="predicted"/>
<accession>A0ABR8Z5G2</accession>
<comment type="caution">
    <text evidence="2">The sequence shown here is derived from an EMBL/GenBank/DDBJ whole genome shotgun (WGS) entry which is preliminary data.</text>
</comment>
<evidence type="ECO:0000313" key="3">
    <source>
        <dbReference type="Proteomes" id="UP000661894"/>
    </source>
</evidence>
<dbReference type="EMBL" id="JACSPO010000010">
    <property type="protein sequence ID" value="MBD8063422.1"/>
    <property type="molecule type" value="Genomic_DNA"/>
</dbReference>